<dbReference type="InterPro" id="IPR036457">
    <property type="entry name" value="PPM-type-like_dom_sf"/>
</dbReference>
<dbReference type="SUPFAM" id="SSF81606">
    <property type="entry name" value="PP2C-like"/>
    <property type="match status" value="1"/>
</dbReference>
<feature type="domain" description="PPM-type phosphatase" evidence="5">
    <location>
        <begin position="357"/>
        <end position="573"/>
    </location>
</feature>
<dbReference type="Pfam" id="PF01590">
    <property type="entry name" value="GAF"/>
    <property type="match status" value="1"/>
</dbReference>
<reference evidence="6 7" key="1">
    <citation type="submission" date="2015-02" db="EMBL/GenBank/DDBJ databases">
        <title>Single-cell genomics of uncultivated deep-branching MTB reveals a conserved set of magnetosome genes.</title>
        <authorList>
            <person name="Kolinko S."/>
            <person name="Richter M."/>
            <person name="Glockner F.O."/>
            <person name="Brachmann A."/>
            <person name="Schuler D."/>
        </authorList>
    </citation>
    <scope>NUCLEOTIDE SEQUENCE [LARGE SCALE GENOMIC DNA]</scope>
    <source>
        <strain evidence="6">TM-1</strain>
    </source>
</reference>
<dbReference type="InterPro" id="IPR001932">
    <property type="entry name" value="PPM-type_phosphatase-like_dom"/>
</dbReference>
<dbReference type="PANTHER" id="PTHR43156">
    <property type="entry name" value="STAGE II SPORULATION PROTEIN E-RELATED"/>
    <property type="match status" value="1"/>
</dbReference>
<dbReference type="SUPFAM" id="SSF55781">
    <property type="entry name" value="GAF domain-like"/>
    <property type="match status" value="1"/>
</dbReference>
<evidence type="ECO:0000313" key="6">
    <source>
        <dbReference type="EMBL" id="KJU87088.1"/>
    </source>
</evidence>
<dbReference type="PANTHER" id="PTHR43156:SF2">
    <property type="entry name" value="STAGE II SPORULATION PROTEIN E"/>
    <property type="match status" value="1"/>
</dbReference>
<sequence>MEDKKNQVRVIAALKGGRESTGIGCILREIYGSRLVFDSVSDVLELKSFIDDRGGGSGYDLVVFDRWPVGMDGGVLGALISAWRGVPFVMIIDEADDVRVDKALRAGVSAILKTPLTCDSVVTMVPPLSGRLDRRKRTRAKLNEQVSQDSCCIEKLYGLLELSRAIGVEIEIENLLDVIVEKTTDVMDAERTTLFLYDDSRNELKSRIAEGLTGVREIRLSMGHGIAGDVARQRKTVNISDAYSDARFNIEVDRRTGYRTRSVLCSPIIGSSDTLMGVIQVINKKSNGDGNETAINAAFNEQDERLLEILCGHAAVALERIKLTEACLEKRRIEESLRVAHDIQMNMVPKVSLPLLSRGIDLHVYMKAAREVGGDFYDFFFVDKDRLCLTIGDVSGKGVPAALFMVKAMTLLKSTVQTGVTPNEALTIVNRELCLDNRSYMFVTVFLGIFDISTGHLRYSNGGHNPPYLLGHNGIVPVTEAVGPALGILEGTIYESAELEIAHDHSLLMYTDGIEDSRDVSGGFFSIERLEQLLYENRLLPAERLVGTILDSVNDFSEDAPQADDITILDMRKLPPPRHFELTIEGGLENIPAIMNFIAESAKSLELSEDVGFDSQLAVEEACTNIIKYAYDDPEQAWINLIVTVTDGKFVITIKDNGQPFDYDSVAIPDLNATLTDRKTGGMGVYFIKQIMEEMSYEHRNGSGVLTLIKHLKNNN</sequence>
<evidence type="ECO:0000256" key="2">
    <source>
        <dbReference type="ARBA" id="ARBA00022777"/>
    </source>
</evidence>
<dbReference type="SUPFAM" id="SSF52172">
    <property type="entry name" value="CheY-like"/>
    <property type="match status" value="1"/>
</dbReference>
<dbReference type="SUPFAM" id="SSF55874">
    <property type="entry name" value="ATPase domain of HSP90 chaperone/DNA topoisomerase II/histidine kinase"/>
    <property type="match status" value="1"/>
</dbReference>
<dbReference type="EMBL" id="LACI01000328">
    <property type="protein sequence ID" value="KJU87088.1"/>
    <property type="molecule type" value="Genomic_DNA"/>
</dbReference>
<keyword evidence="7" id="KW-1185">Reference proteome</keyword>
<dbReference type="Proteomes" id="UP000033423">
    <property type="component" value="Unassembled WGS sequence"/>
</dbReference>
<protein>
    <submittedName>
        <fullName evidence="6">Stage II sporulation protein E</fullName>
    </submittedName>
</protein>
<comment type="caution">
    <text evidence="6">The sequence shown here is derived from an EMBL/GenBank/DDBJ whole genome shotgun (WGS) entry which is preliminary data.</text>
</comment>
<evidence type="ECO:0000259" key="4">
    <source>
        <dbReference type="SMART" id="SM00065"/>
    </source>
</evidence>
<dbReference type="InterPro" id="IPR003594">
    <property type="entry name" value="HATPase_dom"/>
</dbReference>
<dbReference type="GO" id="GO:0016301">
    <property type="term" value="F:kinase activity"/>
    <property type="evidence" value="ECO:0007669"/>
    <property type="project" value="UniProtKB-KW"/>
</dbReference>
<dbReference type="SMART" id="SM00331">
    <property type="entry name" value="PP2C_SIG"/>
    <property type="match status" value="1"/>
</dbReference>
<dbReference type="InterPro" id="IPR052016">
    <property type="entry name" value="Bact_Sigma-Reg"/>
</dbReference>
<dbReference type="Gene3D" id="3.60.40.10">
    <property type="entry name" value="PPM-type phosphatase domain"/>
    <property type="match status" value="1"/>
</dbReference>
<dbReference type="InterPro" id="IPR003018">
    <property type="entry name" value="GAF"/>
</dbReference>
<organism evidence="6 7">
    <name type="scientific">Candidatus Magnetobacterium bavaricum</name>
    <dbReference type="NCBI Taxonomy" id="29290"/>
    <lineage>
        <taxon>Bacteria</taxon>
        <taxon>Pseudomonadati</taxon>
        <taxon>Nitrospirota</taxon>
        <taxon>Thermodesulfovibrionia</taxon>
        <taxon>Thermodesulfovibrionales</taxon>
        <taxon>Candidatus Magnetobacteriaceae</taxon>
        <taxon>Candidatus Magnetobacterium</taxon>
    </lineage>
</organism>
<dbReference type="Pfam" id="PF07228">
    <property type="entry name" value="SpoIIE"/>
    <property type="match status" value="1"/>
</dbReference>
<accession>A0A0F3H2B7</accession>
<dbReference type="InterPro" id="IPR011006">
    <property type="entry name" value="CheY-like_superfamily"/>
</dbReference>
<dbReference type="Gene3D" id="3.30.450.40">
    <property type="match status" value="1"/>
</dbReference>
<dbReference type="GO" id="GO:0016791">
    <property type="term" value="F:phosphatase activity"/>
    <property type="evidence" value="ECO:0007669"/>
    <property type="project" value="TreeGrafter"/>
</dbReference>
<dbReference type="InterPro" id="IPR036890">
    <property type="entry name" value="HATPase_C_sf"/>
</dbReference>
<dbReference type="PATRIC" id="fig|29290.4.peg.948"/>
<dbReference type="AlphaFoldDB" id="A0A0F3H2B7"/>
<dbReference type="CDD" id="cd16936">
    <property type="entry name" value="HATPase_RsbW-like"/>
    <property type="match status" value="1"/>
</dbReference>
<dbReference type="InterPro" id="IPR029016">
    <property type="entry name" value="GAF-like_dom_sf"/>
</dbReference>
<keyword evidence="1" id="KW-0808">Transferase</keyword>
<dbReference type="SMART" id="SM00065">
    <property type="entry name" value="GAF"/>
    <property type="match status" value="1"/>
</dbReference>
<proteinExistence type="predicted"/>
<evidence type="ECO:0000259" key="5">
    <source>
        <dbReference type="SMART" id="SM00331"/>
    </source>
</evidence>
<dbReference type="Gene3D" id="3.30.565.10">
    <property type="entry name" value="Histidine kinase-like ATPase, C-terminal domain"/>
    <property type="match status" value="1"/>
</dbReference>
<feature type="domain" description="GAF" evidence="4">
    <location>
        <begin position="171"/>
        <end position="328"/>
    </location>
</feature>
<evidence type="ECO:0000256" key="3">
    <source>
        <dbReference type="ARBA" id="ARBA00022801"/>
    </source>
</evidence>
<keyword evidence="2" id="KW-0418">Kinase</keyword>
<dbReference type="Pfam" id="PF13581">
    <property type="entry name" value="HATPase_c_2"/>
    <property type="match status" value="1"/>
</dbReference>
<evidence type="ECO:0000313" key="7">
    <source>
        <dbReference type="Proteomes" id="UP000033423"/>
    </source>
</evidence>
<gene>
    <name evidence="6" type="ORF">MBAV_000718</name>
</gene>
<name>A0A0F3H2B7_9BACT</name>
<evidence type="ECO:0000256" key="1">
    <source>
        <dbReference type="ARBA" id="ARBA00022679"/>
    </source>
</evidence>
<keyword evidence="3" id="KW-0378">Hydrolase</keyword>